<organism evidence="2">
    <name type="scientific">Trypanosoma congolense (strain IL3000)</name>
    <dbReference type="NCBI Taxonomy" id="1068625"/>
    <lineage>
        <taxon>Eukaryota</taxon>
        <taxon>Discoba</taxon>
        <taxon>Euglenozoa</taxon>
        <taxon>Kinetoplastea</taxon>
        <taxon>Metakinetoplastina</taxon>
        <taxon>Trypanosomatida</taxon>
        <taxon>Trypanosomatidae</taxon>
        <taxon>Trypanosoma</taxon>
        <taxon>Nannomonas</taxon>
    </lineage>
</organism>
<reference evidence="2" key="1">
    <citation type="journal article" date="2012" name="Proc. Natl. Acad. Sci. U.S.A.">
        <title>Antigenic diversity is generated by distinct evolutionary mechanisms in African trypanosome species.</title>
        <authorList>
            <person name="Jackson A.P."/>
            <person name="Berry A."/>
            <person name="Aslett M."/>
            <person name="Allison H.C."/>
            <person name="Burton P."/>
            <person name="Vavrova-Anderson J."/>
            <person name="Brown R."/>
            <person name="Browne H."/>
            <person name="Corton N."/>
            <person name="Hauser H."/>
            <person name="Gamble J."/>
            <person name="Gilderthorp R."/>
            <person name="Marcello L."/>
            <person name="McQuillan J."/>
            <person name="Otto T.D."/>
            <person name="Quail M.A."/>
            <person name="Sanders M.J."/>
            <person name="van Tonder A."/>
            <person name="Ginger M.L."/>
            <person name="Field M.C."/>
            <person name="Barry J.D."/>
            <person name="Hertz-Fowler C."/>
            <person name="Berriman M."/>
        </authorList>
    </citation>
    <scope>NUCLEOTIDE SEQUENCE</scope>
    <source>
        <strain evidence="2">IL3000</strain>
    </source>
</reference>
<name>G0US81_TRYCI</name>
<dbReference type="AlphaFoldDB" id="G0US81"/>
<dbReference type="GO" id="GO:0006281">
    <property type="term" value="P:DNA repair"/>
    <property type="evidence" value="ECO:0007669"/>
    <property type="project" value="TreeGrafter"/>
</dbReference>
<feature type="region of interest" description="Disordered" evidence="1">
    <location>
        <begin position="711"/>
        <end position="744"/>
    </location>
</feature>
<sequence>MSSEAVKRHILASINSLCIPLDRTPTTAKVADVCSAAKLLRNRVLREFSRVEKSIETLRQREFYGDSDDTSETEVNPHTNNGDLAGVRNISRSEFMFISDMMVMEKIVIPTLLAHGMNFPTTLLPQLLKLLAAMLLPIIPQSYEVPRQLDCVRRLIERCGTDEFFSLLTQCVAPITEKRSKGQLCRDDVILLEIVLRIITLFFTGPKESIVHVIGAFSRNHGIDLFVVVIIQNYARYVLRNRKDNSVPLNMSEENSIAEEGGDTGDMTLDIDKGEESVVELTDESEERSELTSATDSDNSDQISVHLNVDDQYTARMAEILESGDQLHRWNTHIITAMSAILRCARSTELARLIFTSKRQESSQQMVSLDESSKHFRECMNETKKWRHVARSRNGAISSNGLLVRGTLSSRTQGEGGVIGYTSTLLGCKGRDPIEKARDIDSRKKGRFIKGMSDDIGIAYGLSLPIKIQLAQQCLSFICQGFEPLSTMAWESLSKSIDSFGDTVQERREFVAGYKASGEDAEIPSDFDKSVYESVQQVLNYFEICTSLLRYTREALHLRKDMPNEDPSLFGQQWRCIASVIAPDHISGGIELLRVVLSSTDLKKRYGLGSIAKYLAELFMILNHLMDGDIVKASDVITAARAIVSAVLYNEENISLIFDTISKSSPKCFSSYESGVHILLIYSTLRLMEKCSFGGRLLLPKKRRKTENLVDDGANETPRRSCFNSGMDNECGPPNLPHEPINITTDENKDPNEFAENLISQSYPEVTSIDQIQEEIDRLKEVAANRDSSVARESWVHSTHSTEREVNMRSYFRRLCTAQNSQLLLSSLRHWRVNDSDVNEGLVFLIRSFIAEECVNALFSAPFLIIMRDILTNGEDTHRALYEVCDEVVYLFFNPAFAKILDERKEAKYGSSAAVLLGSQSFLGFEVSLRCARSLFCFSSTEYAILEERGQPHLADFPAIPSTDKFEIIKQTDETLNGEDSPSRLDDFRLKQDPSYEVNEEVQGITVGDLSVSIEHLAE</sequence>
<gene>
    <name evidence="2" type="ORF">TCIL3000_8_4660</name>
</gene>
<dbReference type="VEuPathDB" id="TriTrypDB:TcIL3000_8_4660"/>
<evidence type="ECO:0000313" key="2">
    <source>
        <dbReference type="EMBL" id="CCC92244.1"/>
    </source>
</evidence>
<feature type="compositionally biased region" description="Polar residues" evidence="1">
    <location>
        <begin position="291"/>
        <end position="301"/>
    </location>
</feature>
<proteinExistence type="predicted"/>
<feature type="compositionally biased region" description="Acidic residues" evidence="1">
    <location>
        <begin position="278"/>
        <end position="287"/>
    </location>
</feature>
<dbReference type="EMBL" id="HE575321">
    <property type="protein sequence ID" value="CCC92244.1"/>
    <property type="molecule type" value="Genomic_DNA"/>
</dbReference>
<evidence type="ECO:0000256" key="1">
    <source>
        <dbReference type="SAM" id="MobiDB-lite"/>
    </source>
</evidence>
<dbReference type="PANTHER" id="PTHR22940">
    <property type="entry name" value="TIMEOUT/TIMELESS-2"/>
    <property type="match status" value="1"/>
</dbReference>
<dbReference type="GO" id="GO:0043111">
    <property type="term" value="P:replication fork arrest"/>
    <property type="evidence" value="ECO:0007669"/>
    <property type="project" value="TreeGrafter"/>
</dbReference>
<protein>
    <submittedName>
        <fullName evidence="2">Uncharacterized protein</fullName>
    </submittedName>
</protein>
<dbReference type="GO" id="GO:0003677">
    <property type="term" value="F:DNA binding"/>
    <property type="evidence" value="ECO:0007669"/>
    <property type="project" value="TreeGrafter"/>
</dbReference>
<dbReference type="PANTHER" id="PTHR22940:SF4">
    <property type="entry name" value="PROTEIN TIMELESS HOMOLOG"/>
    <property type="match status" value="1"/>
</dbReference>
<feature type="region of interest" description="Disordered" evidence="1">
    <location>
        <begin position="278"/>
        <end position="301"/>
    </location>
</feature>
<dbReference type="GO" id="GO:0000076">
    <property type="term" value="P:DNA replication checkpoint signaling"/>
    <property type="evidence" value="ECO:0007669"/>
    <property type="project" value="TreeGrafter"/>
</dbReference>
<dbReference type="InterPro" id="IPR044998">
    <property type="entry name" value="Timeless"/>
</dbReference>
<accession>G0US81</accession>
<dbReference type="GO" id="GO:0031298">
    <property type="term" value="C:replication fork protection complex"/>
    <property type="evidence" value="ECO:0007669"/>
    <property type="project" value="TreeGrafter"/>
</dbReference>